<dbReference type="Proteomes" id="UP001154329">
    <property type="component" value="Chromosome 2"/>
</dbReference>
<gene>
    <name evidence="2" type="ORF">APHIGO_LOCUS4957</name>
</gene>
<feature type="transmembrane region" description="Helical" evidence="1">
    <location>
        <begin position="93"/>
        <end position="114"/>
    </location>
</feature>
<keyword evidence="3" id="KW-1185">Reference proteome</keyword>
<dbReference type="EMBL" id="OU899035">
    <property type="protein sequence ID" value="CAH1722901.1"/>
    <property type="molecule type" value="Genomic_DNA"/>
</dbReference>
<feature type="transmembrane region" description="Helical" evidence="1">
    <location>
        <begin position="56"/>
        <end position="73"/>
    </location>
</feature>
<accession>A0A9P0NJX7</accession>
<keyword evidence="1" id="KW-0812">Transmembrane</keyword>
<keyword evidence="1" id="KW-0472">Membrane</keyword>
<organism evidence="2 3">
    <name type="scientific">Aphis gossypii</name>
    <name type="common">Cotton aphid</name>
    <dbReference type="NCBI Taxonomy" id="80765"/>
    <lineage>
        <taxon>Eukaryota</taxon>
        <taxon>Metazoa</taxon>
        <taxon>Ecdysozoa</taxon>
        <taxon>Arthropoda</taxon>
        <taxon>Hexapoda</taxon>
        <taxon>Insecta</taxon>
        <taxon>Pterygota</taxon>
        <taxon>Neoptera</taxon>
        <taxon>Paraneoptera</taxon>
        <taxon>Hemiptera</taxon>
        <taxon>Sternorrhyncha</taxon>
        <taxon>Aphidomorpha</taxon>
        <taxon>Aphidoidea</taxon>
        <taxon>Aphididae</taxon>
        <taxon>Aphidini</taxon>
        <taxon>Aphis</taxon>
        <taxon>Aphis</taxon>
    </lineage>
</organism>
<keyword evidence="1" id="KW-1133">Transmembrane helix</keyword>
<dbReference type="AlphaFoldDB" id="A0A9P0NJX7"/>
<evidence type="ECO:0000256" key="1">
    <source>
        <dbReference type="SAM" id="Phobius"/>
    </source>
</evidence>
<reference evidence="2" key="1">
    <citation type="submission" date="2022-02" db="EMBL/GenBank/DDBJ databases">
        <authorList>
            <person name="King R."/>
        </authorList>
    </citation>
    <scope>NUCLEOTIDE SEQUENCE</scope>
</reference>
<reference evidence="2" key="2">
    <citation type="submission" date="2022-10" db="EMBL/GenBank/DDBJ databases">
        <authorList>
            <consortium name="ENA_rothamsted_submissions"/>
            <consortium name="culmorum"/>
            <person name="King R."/>
        </authorList>
    </citation>
    <scope>NUCLEOTIDE SEQUENCE</scope>
</reference>
<sequence>MGESRSYALVTSISTSSSSSSWVSLSSEALTSSSSSSSSSSSCTSVAVLPIGTGKSLSLILFVNVSNQFWWILSIRISSVSSFLGSSTLNHNGFTIFGIIVGKIGIPEFIMMYFNEKNLNSININIQKKNIS</sequence>
<protein>
    <submittedName>
        <fullName evidence="2">Uncharacterized protein</fullName>
    </submittedName>
</protein>
<evidence type="ECO:0000313" key="3">
    <source>
        <dbReference type="Proteomes" id="UP001154329"/>
    </source>
</evidence>
<proteinExistence type="predicted"/>
<name>A0A9P0NJX7_APHGO</name>
<evidence type="ECO:0000313" key="2">
    <source>
        <dbReference type="EMBL" id="CAH1722901.1"/>
    </source>
</evidence>